<comment type="similarity">
    <text evidence="1">Belongs to the AAA ATPase family.</text>
</comment>
<dbReference type="SUPFAM" id="SSF52540">
    <property type="entry name" value="P-loop containing nucleoside triphosphate hydrolases"/>
    <property type="match status" value="1"/>
</dbReference>
<dbReference type="InterPro" id="IPR027417">
    <property type="entry name" value="P-loop_NTPase"/>
</dbReference>
<feature type="region of interest" description="Disordered" evidence="2">
    <location>
        <begin position="1"/>
        <end position="51"/>
    </location>
</feature>
<evidence type="ECO:0000259" key="3">
    <source>
        <dbReference type="Pfam" id="PF00004"/>
    </source>
</evidence>
<dbReference type="InterPro" id="IPR050747">
    <property type="entry name" value="Mitochondrial_chaperone_BCS1"/>
</dbReference>
<gene>
    <name evidence="4" type="ORF">CAUS1442_LOCUS13015</name>
</gene>
<protein>
    <recommendedName>
        <fullName evidence="3">ATPase AAA-type core domain-containing protein</fullName>
    </recommendedName>
</protein>
<keyword evidence="1" id="KW-0547">Nucleotide-binding</keyword>
<feature type="region of interest" description="Disordered" evidence="2">
    <location>
        <begin position="176"/>
        <end position="238"/>
    </location>
</feature>
<organism evidence="4">
    <name type="scientific">Craspedostauros australis</name>
    <dbReference type="NCBI Taxonomy" id="1486917"/>
    <lineage>
        <taxon>Eukaryota</taxon>
        <taxon>Sar</taxon>
        <taxon>Stramenopiles</taxon>
        <taxon>Ochrophyta</taxon>
        <taxon>Bacillariophyta</taxon>
        <taxon>Bacillariophyceae</taxon>
        <taxon>Bacillariophycidae</taxon>
        <taxon>Naviculales</taxon>
        <taxon>Naviculaceae</taxon>
        <taxon>Craspedostauros</taxon>
    </lineage>
</organism>
<reference evidence="4" key="1">
    <citation type="submission" date="2021-01" db="EMBL/GenBank/DDBJ databases">
        <authorList>
            <person name="Corre E."/>
            <person name="Pelletier E."/>
            <person name="Niang G."/>
            <person name="Scheremetjew M."/>
            <person name="Finn R."/>
            <person name="Kale V."/>
            <person name="Holt S."/>
            <person name="Cochrane G."/>
            <person name="Meng A."/>
            <person name="Brown T."/>
            <person name="Cohen L."/>
        </authorList>
    </citation>
    <scope>NUCLEOTIDE SEQUENCE</scope>
    <source>
        <strain evidence="4">CCMP3328</strain>
    </source>
</reference>
<dbReference type="Pfam" id="PF00004">
    <property type="entry name" value="AAA"/>
    <property type="match status" value="1"/>
</dbReference>
<dbReference type="PROSITE" id="PS00674">
    <property type="entry name" value="AAA"/>
    <property type="match status" value="1"/>
</dbReference>
<evidence type="ECO:0000256" key="2">
    <source>
        <dbReference type="SAM" id="MobiDB-lite"/>
    </source>
</evidence>
<proteinExistence type="inferred from homology"/>
<feature type="domain" description="ATPase AAA-type core" evidence="3">
    <location>
        <begin position="248"/>
        <end position="294"/>
    </location>
</feature>
<accession>A0A7R9ZQX8</accession>
<evidence type="ECO:0000256" key="1">
    <source>
        <dbReference type="RuleBase" id="RU003651"/>
    </source>
</evidence>
<feature type="region of interest" description="Disordered" evidence="2">
    <location>
        <begin position="108"/>
        <end position="127"/>
    </location>
</feature>
<name>A0A7R9ZQX8_9STRA</name>
<dbReference type="PANTHER" id="PTHR23070">
    <property type="entry name" value="BCS1 AAA-TYPE ATPASE"/>
    <property type="match status" value="1"/>
</dbReference>
<evidence type="ECO:0000313" key="4">
    <source>
        <dbReference type="EMBL" id="CAD8340880.1"/>
    </source>
</evidence>
<dbReference type="GO" id="GO:0016887">
    <property type="term" value="F:ATP hydrolysis activity"/>
    <property type="evidence" value="ECO:0007669"/>
    <property type="project" value="InterPro"/>
</dbReference>
<keyword evidence="1" id="KW-0067">ATP-binding</keyword>
<dbReference type="InterPro" id="IPR003960">
    <property type="entry name" value="ATPase_AAA_CS"/>
</dbReference>
<dbReference type="AlphaFoldDB" id="A0A7R9ZQX8"/>
<dbReference type="GO" id="GO:0005524">
    <property type="term" value="F:ATP binding"/>
    <property type="evidence" value="ECO:0007669"/>
    <property type="project" value="UniProtKB-KW"/>
</dbReference>
<feature type="compositionally biased region" description="Basic and acidic residues" evidence="2">
    <location>
        <begin position="9"/>
        <end position="19"/>
    </location>
</feature>
<dbReference type="InterPro" id="IPR003959">
    <property type="entry name" value="ATPase_AAA_core"/>
</dbReference>
<dbReference type="Gene3D" id="3.40.50.300">
    <property type="entry name" value="P-loop containing nucleotide triphosphate hydrolases"/>
    <property type="match status" value="1"/>
</dbReference>
<sequence length="374" mass="40595">MDASYDADSVNRHSSHDENDSCNSGDGYDDDGYDDGSTINRDDDNQHGLTDYTWDKDSKKSLWRHFLESTDEDSKAVVKLLVQRSERLLKEAKGCTILADLVDHAMSAPGMQGGSQSSSKTSRHKTSTSINDLGAYMEHRQTLHSYISEQARSICNLLDLGVPINDAFVDRLLAVPKEDEEKNHPASSSPPDGEDNAVAMSAPAKNDSSPKGLPSVDKTKPVHAQSGPPASPTAFAGGLSNDKTDALSLAGILNVLDGVVDTPSRLLIMTTNHPEMLDDALIRPGRIDKNIRMGYMASQEVAEMLEHYFQTTLDGAQRCRIRCLVGEDGAGSDDGGTRQANMASSRRLTPAQVEQMVVEYESVDDVIGRLESLP</sequence>
<dbReference type="EMBL" id="HBEF01021020">
    <property type="protein sequence ID" value="CAD8340880.1"/>
    <property type="molecule type" value="Transcribed_RNA"/>
</dbReference>